<evidence type="ECO:0000313" key="4">
    <source>
        <dbReference type="Proteomes" id="UP000292564"/>
    </source>
</evidence>
<accession>A0A4Q7ZP31</accession>
<evidence type="ECO:0000256" key="1">
    <source>
        <dbReference type="SAM" id="MobiDB-lite"/>
    </source>
</evidence>
<proteinExistence type="predicted"/>
<keyword evidence="2" id="KW-1133">Transmembrane helix</keyword>
<feature type="transmembrane region" description="Helical" evidence="2">
    <location>
        <begin position="227"/>
        <end position="247"/>
    </location>
</feature>
<protein>
    <submittedName>
        <fullName evidence="3">Uncharacterized protein</fullName>
    </submittedName>
</protein>
<feature type="transmembrane region" description="Helical" evidence="2">
    <location>
        <begin position="140"/>
        <end position="168"/>
    </location>
</feature>
<keyword evidence="4" id="KW-1185">Reference proteome</keyword>
<feature type="transmembrane region" description="Helical" evidence="2">
    <location>
        <begin position="62"/>
        <end position="87"/>
    </location>
</feature>
<comment type="caution">
    <text evidence="3">The sequence shown here is derived from an EMBL/GenBank/DDBJ whole genome shotgun (WGS) entry which is preliminary data.</text>
</comment>
<feature type="transmembrane region" description="Helical" evidence="2">
    <location>
        <begin position="205"/>
        <end position="221"/>
    </location>
</feature>
<feature type="compositionally biased region" description="Low complexity" evidence="1">
    <location>
        <begin position="288"/>
        <end position="300"/>
    </location>
</feature>
<feature type="transmembrane region" description="Helical" evidence="2">
    <location>
        <begin position="174"/>
        <end position="193"/>
    </location>
</feature>
<feature type="region of interest" description="Disordered" evidence="1">
    <location>
        <begin position="284"/>
        <end position="324"/>
    </location>
</feature>
<feature type="compositionally biased region" description="Pro residues" evidence="1">
    <location>
        <begin position="301"/>
        <end position="314"/>
    </location>
</feature>
<keyword evidence="2" id="KW-0812">Transmembrane</keyword>
<keyword evidence="2" id="KW-0472">Membrane</keyword>
<dbReference type="Proteomes" id="UP000292564">
    <property type="component" value="Unassembled WGS sequence"/>
</dbReference>
<name>A0A4Q7ZP31_9ACTN</name>
<gene>
    <name evidence="3" type="ORF">EV385_4701</name>
</gene>
<dbReference type="AlphaFoldDB" id="A0A4Q7ZP31"/>
<organism evidence="3 4">
    <name type="scientific">Krasilnikovia cinnamomea</name>
    <dbReference type="NCBI Taxonomy" id="349313"/>
    <lineage>
        <taxon>Bacteria</taxon>
        <taxon>Bacillati</taxon>
        <taxon>Actinomycetota</taxon>
        <taxon>Actinomycetes</taxon>
        <taxon>Micromonosporales</taxon>
        <taxon>Micromonosporaceae</taxon>
        <taxon>Krasilnikovia</taxon>
    </lineage>
</organism>
<feature type="transmembrane region" description="Helical" evidence="2">
    <location>
        <begin position="117"/>
        <end position="133"/>
    </location>
</feature>
<evidence type="ECO:0000313" key="3">
    <source>
        <dbReference type="EMBL" id="RZU52817.1"/>
    </source>
</evidence>
<reference evidence="3 4" key="1">
    <citation type="submission" date="2019-02" db="EMBL/GenBank/DDBJ databases">
        <title>Sequencing the genomes of 1000 actinobacteria strains.</title>
        <authorList>
            <person name="Klenk H.-P."/>
        </authorList>
    </citation>
    <scope>NUCLEOTIDE SEQUENCE [LARGE SCALE GENOMIC DNA]</scope>
    <source>
        <strain evidence="3 4">DSM 45162</strain>
    </source>
</reference>
<evidence type="ECO:0000256" key="2">
    <source>
        <dbReference type="SAM" id="Phobius"/>
    </source>
</evidence>
<dbReference type="EMBL" id="SHKY01000001">
    <property type="protein sequence ID" value="RZU52817.1"/>
    <property type="molecule type" value="Genomic_DNA"/>
</dbReference>
<sequence length="566" mass="59231">MVTAGLAAALGVAYLLLPRPGSDLSAQVARADFFAEHGWAVVDLRWYAGVNQLGYSLVSQPVMALLGVRVTGVLALLVSAVTFAALLRRTRVARPLPGALVGAVCLAGNLLSGRVTYALGVALGLAALLALTYPRLRPAVVVAALLASATSPVAGLFLGLAGVALLAARRWGDGLLVAVPAAVPLAVSAGLFGDGGWMNISQADAVRAVGMSLLVAVLVPHRPVRYGALLSAAGVVAATLVHTPVGLNATRLAVMFGLPLLAACARPPGWPPARLSRILPARPPVRPPARLSPILPAGPRGRPPAQPDSAPPAQPSEHPSRPGVGRPARLWAGIAVRWRPWALVAVLVAVCWWQPPVVVADLRDIGNPTADPGFFAPLRDRLAGGSLTGRVEIPPTRDYWEAAYMGDVPLARGWLRQADIDRNPLFFTSVPGAAGTGVPLTAESYRDWLSREAVQYVAVPKAPLSWVGRAEAQLIGGGLPYLTPVWSDARWQLYAVTDPTPIVAAPGRQVSHTASTVTFDAPAAGDVRVRVRYSPWLRVDGGATVAADGEWTVVRVPAAGRYNLRS</sequence>